<dbReference type="PANTHER" id="PTHR30604:SF1">
    <property type="entry name" value="DNA UTILIZATION PROTEIN HOFQ"/>
    <property type="match status" value="1"/>
</dbReference>
<dbReference type="Gene3D" id="3.30.1370.130">
    <property type="match status" value="1"/>
</dbReference>
<keyword evidence="2 8" id="KW-0813">Transport</keyword>
<feature type="signal peptide" evidence="9">
    <location>
        <begin position="1"/>
        <end position="26"/>
    </location>
</feature>
<evidence type="ECO:0000256" key="9">
    <source>
        <dbReference type="SAM" id="SignalP"/>
    </source>
</evidence>
<evidence type="ECO:0000256" key="7">
    <source>
        <dbReference type="RuleBase" id="RU004003"/>
    </source>
</evidence>
<dbReference type="PRINTS" id="PR00811">
    <property type="entry name" value="BCTERIALGSPD"/>
</dbReference>
<dbReference type="NCBIfam" id="TIGR02515">
    <property type="entry name" value="IV_pilus_PilQ"/>
    <property type="match status" value="1"/>
</dbReference>
<evidence type="ECO:0000256" key="6">
    <source>
        <dbReference type="ARBA" id="ARBA00023237"/>
    </source>
</evidence>
<comment type="subcellular location">
    <subcellularLocation>
        <location evidence="8">Cell outer membrane</location>
    </subcellularLocation>
    <subcellularLocation>
        <location evidence="1">Membrane</location>
    </subcellularLocation>
</comment>
<name>A0A378R2S2_9GAMM</name>
<accession>A0A378R2S2</accession>
<sequence length="706" mass="75363">MNFLNKKSAFAYSALAISFMAVEAHALAIQGLSANQISADTTQIKVAFDGQPVTPVAYQQAGGKQLALDFNQVSSGGLPRSMPINRGVVNEVTALNNGSMTRLMINLKDSASYTSTVQGNQLLINIKQGGSSTTQSVANEPAPAVVATPAQPEAQPMTVKVNPLLAPTSGSLASSYDGVSTVDYSGNANGGNVTVNLTNESIPVDVQRQGNKLVIRTTGTTIPRHLLKRINGSGLVADIDAKNQGQNGVITVNMTGDFEYQAYQSGATLNISVLPPKILREPTIEEKVYTGEPLSMEFQDVSVRTVLDVLGQFTENNIVAADNVQGNITLRLINVPWDQALDIILKSKNLGQRKNGNVILVAPAEELAAREIKELEDAKKVDELEPIRQEHIRLNYAKAEDIHGLLDRVGGSSGSNNSRNSLLSPRGNATFDGRTNTIIINDTARSIANVRQLIETIDIPVKQVMIEARIVNASDSFSKQLGVRWGFNRKGNEFDIRGMNGLSSSNTESRFGNFAVDLGIAATSGISLGLLNIDNYALGLELSAMQADNKGEIISSPKVLTSDKQPARISSGVDIPYQEASASGATTVSFKEAALVLSATPNITPEGKIGLDLEITNSADSGSRVLGVPILSTDEIKTNVILEDGQTVVLGGVFKNTIGNNQSKVPFLGDLPGVGRLFRNNVRLNSKEELLIFVTPRIVNDGVSRY</sequence>
<gene>
    <name evidence="11" type="primary">pilQ</name>
    <name evidence="11" type="ORF">NCTC12877_02556</name>
</gene>
<dbReference type="InterPro" id="IPR005644">
    <property type="entry name" value="NolW-like"/>
</dbReference>
<dbReference type="SMART" id="SM00965">
    <property type="entry name" value="STN"/>
    <property type="match status" value="1"/>
</dbReference>
<evidence type="ECO:0000256" key="3">
    <source>
        <dbReference type="ARBA" id="ARBA00022729"/>
    </source>
</evidence>
<reference evidence="11 12" key="1">
    <citation type="submission" date="2018-06" db="EMBL/GenBank/DDBJ databases">
        <authorList>
            <consortium name="Pathogen Informatics"/>
            <person name="Doyle S."/>
        </authorList>
    </citation>
    <scope>NUCLEOTIDE SEQUENCE [LARGE SCALE GENOMIC DNA]</scope>
    <source>
        <strain evidence="11 12">NCTC12877</strain>
    </source>
</reference>
<dbReference type="InterPro" id="IPR013355">
    <property type="entry name" value="Pilus_4_PilQ"/>
</dbReference>
<evidence type="ECO:0000313" key="12">
    <source>
        <dbReference type="Proteomes" id="UP000254065"/>
    </source>
</evidence>
<protein>
    <submittedName>
        <fullName evidence="11">Type IV pilus biogenesis and competence protein pilQ</fullName>
    </submittedName>
</protein>
<keyword evidence="4" id="KW-0653">Protein transport</keyword>
<evidence type="ECO:0000256" key="1">
    <source>
        <dbReference type="ARBA" id="ARBA00004370"/>
    </source>
</evidence>
<evidence type="ECO:0000256" key="4">
    <source>
        <dbReference type="ARBA" id="ARBA00022927"/>
    </source>
</evidence>
<dbReference type="InterPro" id="IPR038591">
    <property type="entry name" value="NolW-like_sf"/>
</dbReference>
<feature type="domain" description="Secretin/TonB short N-terminal" evidence="10">
    <location>
        <begin position="316"/>
        <end position="364"/>
    </location>
</feature>
<dbReference type="Gene3D" id="2.60.40.3470">
    <property type="match status" value="1"/>
</dbReference>
<dbReference type="EMBL" id="UGQB01000004">
    <property type="protein sequence ID" value="STZ09535.1"/>
    <property type="molecule type" value="Genomic_DNA"/>
</dbReference>
<dbReference type="Gene3D" id="3.30.1370.120">
    <property type="match status" value="1"/>
</dbReference>
<feature type="chain" id="PRO_5016738887" evidence="9">
    <location>
        <begin position="27"/>
        <end position="706"/>
    </location>
</feature>
<dbReference type="InterPro" id="IPR011662">
    <property type="entry name" value="Secretin/TonB_short_N"/>
</dbReference>
<keyword evidence="5" id="KW-0472">Membrane</keyword>
<keyword evidence="6" id="KW-0998">Cell outer membrane</keyword>
<proteinExistence type="inferred from homology"/>
<keyword evidence="12" id="KW-1185">Reference proteome</keyword>
<comment type="similarity">
    <text evidence="7">Belongs to the bacterial secretin family.</text>
</comment>
<keyword evidence="3 9" id="KW-0732">Signal</keyword>
<dbReference type="RefSeq" id="WP_029103182.1">
    <property type="nucleotide sequence ID" value="NZ_UGQB01000004.1"/>
</dbReference>
<dbReference type="AlphaFoldDB" id="A0A378R2S2"/>
<dbReference type="Pfam" id="PF11741">
    <property type="entry name" value="AMIN"/>
    <property type="match status" value="2"/>
</dbReference>
<dbReference type="GO" id="GO:0009279">
    <property type="term" value="C:cell outer membrane"/>
    <property type="evidence" value="ECO:0007669"/>
    <property type="project" value="UniProtKB-SubCell"/>
</dbReference>
<dbReference type="STRING" id="1122244.GCA_000426885_01672"/>
<dbReference type="PANTHER" id="PTHR30604">
    <property type="entry name" value="PROTEIN TRANSPORT PROTEIN HOFQ"/>
    <property type="match status" value="1"/>
</dbReference>
<dbReference type="Pfam" id="PF03958">
    <property type="entry name" value="Secretin_N"/>
    <property type="match status" value="1"/>
</dbReference>
<dbReference type="InterPro" id="IPR021731">
    <property type="entry name" value="AMIN_dom"/>
</dbReference>
<dbReference type="GO" id="GO:0009306">
    <property type="term" value="P:protein secretion"/>
    <property type="evidence" value="ECO:0007669"/>
    <property type="project" value="InterPro"/>
</dbReference>
<organism evidence="11 12">
    <name type="scientific">Moraxella caprae</name>
    <dbReference type="NCBI Taxonomy" id="90240"/>
    <lineage>
        <taxon>Bacteria</taxon>
        <taxon>Pseudomonadati</taxon>
        <taxon>Pseudomonadota</taxon>
        <taxon>Gammaproteobacteria</taxon>
        <taxon>Moraxellales</taxon>
        <taxon>Moraxellaceae</taxon>
        <taxon>Moraxella</taxon>
    </lineage>
</organism>
<dbReference type="OrthoDB" id="9779724at2"/>
<dbReference type="Pfam" id="PF00263">
    <property type="entry name" value="Secretin"/>
    <property type="match status" value="1"/>
</dbReference>
<dbReference type="InterPro" id="IPR051808">
    <property type="entry name" value="Type_IV_pilus_biogenesis"/>
</dbReference>
<dbReference type="Proteomes" id="UP000254065">
    <property type="component" value="Unassembled WGS sequence"/>
</dbReference>
<dbReference type="InterPro" id="IPR004846">
    <property type="entry name" value="T2SS/T3SS_dom"/>
</dbReference>
<evidence type="ECO:0000256" key="5">
    <source>
        <dbReference type="ARBA" id="ARBA00023136"/>
    </source>
</evidence>
<evidence type="ECO:0000259" key="10">
    <source>
        <dbReference type="SMART" id="SM00965"/>
    </source>
</evidence>
<dbReference type="InterPro" id="IPR001775">
    <property type="entry name" value="GspD/PilQ"/>
</dbReference>
<evidence type="ECO:0000313" key="11">
    <source>
        <dbReference type="EMBL" id="STZ09535.1"/>
    </source>
</evidence>
<dbReference type="Pfam" id="PF07660">
    <property type="entry name" value="STN"/>
    <property type="match status" value="1"/>
</dbReference>
<evidence type="ECO:0000256" key="2">
    <source>
        <dbReference type="ARBA" id="ARBA00022448"/>
    </source>
</evidence>
<evidence type="ECO:0000256" key="8">
    <source>
        <dbReference type="RuleBase" id="RU004004"/>
    </source>
</evidence>